<comment type="subcellular location">
    <subcellularLocation>
        <location evidence="1">Nucleus</location>
    </subcellularLocation>
</comment>
<evidence type="ECO:0008006" key="10">
    <source>
        <dbReference type="Google" id="ProtNLM"/>
    </source>
</evidence>
<dbReference type="GO" id="GO:0005634">
    <property type="term" value="C:nucleus"/>
    <property type="evidence" value="ECO:0007669"/>
    <property type="project" value="UniProtKB-SubCell"/>
</dbReference>
<comment type="similarity">
    <text evidence="2">Belongs to the EAF7 family.</text>
</comment>
<keyword evidence="4" id="KW-0805">Transcription regulation</keyword>
<dbReference type="GO" id="GO:0006325">
    <property type="term" value="P:chromatin organization"/>
    <property type="evidence" value="ECO:0007669"/>
    <property type="project" value="UniProtKB-KW"/>
</dbReference>
<evidence type="ECO:0000313" key="9">
    <source>
        <dbReference type="Proteomes" id="UP001353858"/>
    </source>
</evidence>
<dbReference type="PANTHER" id="PTHR13581:SF5">
    <property type="entry name" value="MRG_MORF4L-BINDING PROTEIN"/>
    <property type="match status" value="1"/>
</dbReference>
<reference evidence="9" key="1">
    <citation type="submission" date="2023-01" db="EMBL/GenBank/DDBJ databases">
        <title>Key to firefly adult light organ development and bioluminescence: homeobox transcription factors regulate luciferase expression and transportation to peroxisome.</title>
        <authorList>
            <person name="Fu X."/>
        </authorList>
    </citation>
    <scope>NUCLEOTIDE SEQUENCE [LARGE SCALE GENOMIC DNA]</scope>
</reference>
<keyword evidence="5" id="KW-0804">Transcription</keyword>
<evidence type="ECO:0000256" key="2">
    <source>
        <dbReference type="ARBA" id="ARBA00007117"/>
    </source>
</evidence>
<proteinExistence type="inferred from homology"/>
<dbReference type="AlphaFoldDB" id="A0AAN7PD23"/>
<name>A0AAN7PD23_9COLE</name>
<dbReference type="PANTHER" id="PTHR13581">
    <property type="entry name" value="MRG-BINDING PROTEIN"/>
    <property type="match status" value="1"/>
</dbReference>
<keyword evidence="9" id="KW-1185">Reference proteome</keyword>
<feature type="region of interest" description="Disordered" evidence="7">
    <location>
        <begin position="93"/>
        <end position="220"/>
    </location>
</feature>
<organism evidence="8 9">
    <name type="scientific">Aquatica leii</name>
    <dbReference type="NCBI Taxonomy" id="1421715"/>
    <lineage>
        <taxon>Eukaryota</taxon>
        <taxon>Metazoa</taxon>
        <taxon>Ecdysozoa</taxon>
        <taxon>Arthropoda</taxon>
        <taxon>Hexapoda</taxon>
        <taxon>Insecta</taxon>
        <taxon>Pterygota</taxon>
        <taxon>Neoptera</taxon>
        <taxon>Endopterygota</taxon>
        <taxon>Coleoptera</taxon>
        <taxon>Polyphaga</taxon>
        <taxon>Elateriformia</taxon>
        <taxon>Elateroidea</taxon>
        <taxon>Lampyridae</taxon>
        <taxon>Luciolinae</taxon>
        <taxon>Aquatica</taxon>
    </lineage>
</organism>
<comment type="caution">
    <text evidence="8">The sequence shown here is derived from an EMBL/GenBank/DDBJ whole genome shotgun (WGS) entry which is preliminary data.</text>
</comment>
<accession>A0AAN7PD23</accession>
<evidence type="ECO:0000256" key="4">
    <source>
        <dbReference type="ARBA" id="ARBA00023015"/>
    </source>
</evidence>
<feature type="compositionally biased region" description="Basic and acidic residues" evidence="7">
    <location>
        <begin position="93"/>
        <end position="155"/>
    </location>
</feature>
<feature type="compositionally biased region" description="Polar residues" evidence="7">
    <location>
        <begin position="201"/>
        <end position="213"/>
    </location>
</feature>
<evidence type="ECO:0000256" key="6">
    <source>
        <dbReference type="ARBA" id="ARBA00023242"/>
    </source>
</evidence>
<keyword evidence="3" id="KW-0156">Chromatin regulator</keyword>
<feature type="compositionally biased region" description="Basic and acidic residues" evidence="7">
    <location>
        <begin position="166"/>
        <end position="183"/>
    </location>
</feature>
<dbReference type="Pfam" id="PF07904">
    <property type="entry name" value="Eaf7"/>
    <property type="match status" value="1"/>
</dbReference>
<dbReference type="EMBL" id="JARPUR010000001">
    <property type="protein sequence ID" value="KAK4885910.1"/>
    <property type="molecule type" value="Genomic_DNA"/>
</dbReference>
<protein>
    <recommendedName>
        <fullName evidence="10">MRG-binding protein</fullName>
    </recommendedName>
</protein>
<dbReference type="InterPro" id="IPR012423">
    <property type="entry name" value="Eaf7/MRGBP"/>
</dbReference>
<dbReference type="GO" id="GO:0035267">
    <property type="term" value="C:NuA4 histone acetyltransferase complex"/>
    <property type="evidence" value="ECO:0007669"/>
    <property type="project" value="TreeGrafter"/>
</dbReference>
<evidence type="ECO:0000256" key="1">
    <source>
        <dbReference type="ARBA" id="ARBA00004123"/>
    </source>
</evidence>
<evidence type="ECO:0000256" key="5">
    <source>
        <dbReference type="ARBA" id="ARBA00023163"/>
    </source>
</evidence>
<evidence type="ECO:0000256" key="7">
    <source>
        <dbReference type="SAM" id="MobiDB-lite"/>
    </source>
</evidence>
<sequence length="220" mass="25035">MEDFEWNVQHECYLLEAMIGHKPIGINKSFQMFMIYDKFRDKVEKEVLSHTVWSHLESMYNLEALDEGETLPFPNIESDFDLPDGDFAELKESKIEEKKNVQKGRETPKGGKELKKDDKTPNKNAKEVQQRRDSKDSRSSSSSRKESKRENDKPNKSSKGRSTSLSKDESHKSGKTKNEEIVRSGKRPTRGSVKPDDGISSGKSSPLTISGTGNAKRRRI</sequence>
<dbReference type="Proteomes" id="UP001353858">
    <property type="component" value="Unassembled WGS sequence"/>
</dbReference>
<evidence type="ECO:0000256" key="3">
    <source>
        <dbReference type="ARBA" id="ARBA00022853"/>
    </source>
</evidence>
<dbReference type="GO" id="GO:0006357">
    <property type="term" value="P:regulation of transcription by RNA polymerase II"/>
    <property type="evidence" value="ECO:0007669"/>
    <property type="project" value="TreeGrafter"/>
</dbReference>
<keyword evidence="6" id="KW-0539">Nucleus</keyword>
<gene>
    <name evidence="8" type="ORF">RN001_002181</name>
</gene>
<evidence type="ECO:0000313" key="8">
    <source>
        <dbReference type="EMBL" id="KAK4885910.1"/>
    </source>
</evidence>